<evidence type="ECO:0000256" key="1">
    <source>
        <dbReference type="ARBA" id="ARBA00004141"/>
    </source>
</evidence>
<keyword evidence="3" id="KW-0201">Cytochrome c-type biogenesis</keyword>
<reference evidence="9" key="1">
    <citation type="submission" date="2020-02" db="EMBL/GenBank/DDBJ databases">
        <authorList>
            <person name="Meier V. D."/>
        </authorList>
    </citation>
    <scope>NUCLEOTIDE SEQUENCE</scope>
    <source>
        <strain evidence="9">AVDCRST_MAG70</strain>
    </source>
</reference>
<evidence type="ECO:0000256" key="3">
    <source>
        <dbReference type="ARBA" id="ARBA00022748"/>
    </source>
</evidence>
<feature type="transmembrane region" description="Helical" evidence="7">
    <location>
        <begin position="59"/>
        <end position="79"/>
    </location>
</feature>
<feature type="transmembrane region" description="Helical" evidence="7">
    <location>
        <begin position="428"/>
        <end position="449"/>
    </location>
</feature>
<dbReference type="GO" id="GO:0017004">
    <property type="term" value="P:cytochrome complex assembly"/>
    <property type="evidence" value="ECO:0007669"/>
    <property type="project" value="UniProtKB-KW"/>
</dbReference>
<dbReference type="InterPro" id="IPR023494">
    <property type="entry name" value="Cyt_c_bgen_Ccs1/CcsB/ResB"/>
</dbReference>
<evidence type="ECO:0000256" key="2">
    <source>
        <dbReference type="ARBA" id="ARBA00022692"/>
    </source>
</evidence>
<sequence length="515" mass="55814">MSADRPAVGDLQVDATAGTGVPSGRDRVTTASPRRDVAPRGWGDVATDRVWRFFCSVRAAIWEVTFLAILVLIGTLRGSSVPRSLADAVPFTTPLVERWYAWDVFHSLLFMLTLALIAVATAIGGMLNRAPGIWNTIAHPTVTTTHGFLRSTGGDAVITSRSPVSTTTADLMETLQARRYRVLSEHRGNETHLYFDRNRFARLGTFPFHIALILFMVGGIIGAQFGFRETEFIVAEGESRPIGHGTDLAVRLDRFEDTYVESGIPSEYTSFLTLLDGGEPVASEAITVNDPLSHDGVTIYQSSFGQAVQIRVTDLAGSVLFEGAVELGTFTSSANPDAPAGVVVIRPAHVVLTIVAPDQSPLNQPELDPLQLADEEVYLRARYTGSPGGQETSEAVVAARETADLGAVRVEFLRETRFSLFQVARNPAIPLFIVASVLLVGGLMATFYFPHRRIRGIVAPEDADGGARIHLAPLAKRDWGGQRQFDTLIADLGTRPDLELVPSVLDDRPRAASRA</sequence>
<name>A0A6J4US04_9BACT</name>
<dbReference type="PANTHER" id="PTHR31566:SF0">
    <property type="entry name" value="CYTOCHROME C BIOGENESIS PROTEIN CCS1, CHLOROPLASTIC"/>
    <property type="match status" value="1"/>
</dbReference>
<comment type="subcellular location">
    <subcellularLocation>
        <location evidence="1">Membrane</location>
        <topology evidence="1">Multi-pass membrane protein</topology>
    </subcellularLocation>
</comment>
<evidence type="ECO:0000256" key="4">
    <source>
        <dbReference type="ARBA" id="ARBA00022989"/>
    </source>
</evidence>
<dbReference type="GO" id="GO:0016020">
    <property type="term" value="C:membrane"/>
    <property type="evidence" value="ECO:0007669"/>
    <property type="project" value="UniProtKB-SubCell"/>
</dbReference>
<dbReference type="InterPro" id="IPR007816">
    <property type="entry name" value="ResB-like_domain"/>
</dbReference>
<protein>
    <recommendedName>
        <fullName evidence="8">ResB-like domain-containing protein</fullName>
    </recommendedName>
</protein>
<feature type="transmembrane region" description="Helical" evidence="7">
    <location>
        <begin position="206"/>
        <end position="227"/>
    </location>
</feature>
<evidence type="ECO:0000256" key="6">
    <source>
        <dbReference type="SAM" id="MobiDB-lite"/>
    </source>
</evidence>
<feature type="transmembrane region" description="Helical" evidence="7">
    <location>
        <begin position="99"/>
        <end position="123"/>
    </location>
</feature>
<feature type="domain" description="ResB-like" evidence="8">
    <location>
        <begin position="57"/>
        <end position="481"/>
    </location>
</feature>
<organism evidence="9">
    <name type="scientific">uncultured Thermomicrobiales bacterium</name>
    <dbReference type="NCBI Taxonomy" id="1645740"/>
    <lineage>
        <taxon>Bacteria</taxon>
        <taxon>Pseudomonadati</taxon>
        <taxon>Thermomicrobiota</taxon>
        <taxon>Thermomicrobia</taxon>
        <taxon>Thermomicrobiales</taxon>
        <taxon>environmental samples</taxon>
    </lineage>
</organism>
<keyword evidence="4 7" id="KW-1133">Transmembrane helix</keyword>
<evidence type="ECO:0000313" key="9">
    <source>
        <dbReference type="EMBL" id="CAA9557429.1"/>
    </source>
</evidence>
<feature type="compositionally biased region" description="Basic and acidic residues" evidence="6">
    <location>
        <begin position="24"/>
        <end position="37"/>
    </location>
</feature>
<keyword evidence="2 7" id="KW-0812">Transmembrane</keyword>
<dbReference type="EMBL" id="CADCWH010000225">
    <property type="protein sequence ID" value="CAA9557429.1"/>
    <property type="molecule type" value="Genomic_DNA"/>
</dbReference>
<gene>
    <name evidence="9" type="ORF">AVDCRST_MAG70-1399</name>
</gene>
<evidence type="ECO:0000256" key="7">
    <source>
        <dbReference type="SAM" id="Phobius"/>
    </source>
</evidence>
<dbReference type="Pfam" id="PF05140">
    <property type="entry name" value="ResB"/>
    <property type="match status" value="1"/>
</dbReference>
<feature type="region of interest" description="Disordered" evidence="6">
    <location>
        <begin position="1"/>
        <end position="37"/>
    </location>
</feature>
<evidence type="ECO:0000256" key="5">
    <source>
        <dbReference type="ARBA" id="ARBA00023136"/>
    </source>
</evidence>
<proteinExistence type="predicted"/>
<evidence type="ECO:0000259" key="8">
    <source>
        <dbReference type="Pfam" id="PF05140"/>
    </source>
</evidence>
<keyword evidence="5 7" id="KW-0472">Membrane</keyword>
<dbReference type="PANTHER" id="PTHR31566">
    <property type="entry name" value="CYTOCHROME C BIOGENESIS PROTEIN CCS1, CHLOROPLASTIC"/>
    <property type="match status" value="1"/>
</dbReference>
<accession>A0A6J4US04</accession>
<dbReference type="AlphaFoldDB" id="A0A6J4US04"/>